<feature type="transmembrane region" description="Helical" evidence="6">
    <location>
        <begin position="515"/>
        <end position="538"/>
    </location>
</feature>
<keyword evidence="3 6" id="KW-1133">Transmembrane helix</keyword>
<evidence type="ECO:0000256" key="4">
    <source>
        <dbReference type="ARBA" id="ARBA00023136"/>
    </source>
</evidence>
<dbReference type="PANTHER" id="PTHR43077">
    <property type="entry name" value="TRANSPORT PERMEASE YVFS-RELATED"/>
    <property type="match status" value="1"/>
</dbReference>
<dbReference type="Proteomes" id="UP001501196">
    <property type="component" value="Unassembled WGS sequence"/>
</dbReference>
<feature type="transmembrane region" description="Helical" evidence="6">
    <location>
        <begin position="595"/>
        <end position="614"/>
    </location>
</feature>
<feature type="region of interest" description="Disordered" evidence="5">
    <location>
        <begin position="77"/>
        <end position="102"/>
    </location>
</feature>
<comment type="subcellular location">
    <subcellularLocation>
        <location evidence="1">Membrane</location>
        <topology evidence="1">Multi-pass membrane protein</topology>
    </subcellularLocation>
</comment>
<evidence type="ECO:0000313" key="8">
    <source>
        <dbReference type="Proteomes" id="UP001501196"/>
    </source>
</evidence>
<feature type="transmembrane region" description="Helical" evidence="6">
    <location>
        <begin position="15"/>
        <end position="39"/>
    </location>
</feature>
<feature type="compositionally biased region" description="Polar residues" evidence="5">
    <location>
        <begin position="390"/>
        <end position="401"/>
    </location>
</feature>
<sequence length="621" mass="60851">MSEPTFSSLEGSDRLGVLGIIGVLAVPLIVAGLLAWGLATPVQDLDRVTAAVVNDDDPVQVNGQTVPLGREFAAGLIGGTAGEGAPDDPGADATATPAPAEPNFTWILTNDDDAAAGLRDGRYAAVVTIPSSFSADATSISGPASDAVQAVLQVRTTPATAYLDPALTEVITQAAVATFNAQITERYLGNVYQGFNTINEQIGQAADGAAELASGAASLASGADSLASGTEQLSSGLDSLDAGAASLASGLAQIDASVQSLPSETAQLATGSAEVAAALDAGAAALTRATDDFAGLVDDLCAERPGPLCTRANAVLDRVEAVDGDVRRLASGADQVAAGNAELAAGMPPLVSGIDQSSAGANEVAAGASESASGGASVNEGAQEVASGAGETSSGADQLSSGLAEAVEQIPTYSESDITTLSAVVAQPARTDVTVPPDGSQSAPLFAILALWVGGIVLALARRAVPERRLFTSASTIAVAGRAIGPGAALGALQGVLVGAVLLPVIDVDLAPRLGFLAAAVLAGLVFAVVNHGLAAAFGGPGRTAATVAAVIALAAGVSSTVPAFFDATANLLPTGPGHSLMLAGLGVGSGWGDLVALVLYAVVGAALVVAGVARHRTARA</sequence>
<feature type="region of interest" description="Disordered" evidence="5">
    <location>
        <begin position="370"/>
        <end position="401"/>
    </location>
</feature>
<dbReference type="RefSeq" id="WP_344376409.1">
    <property type="nucleotide sequence ID" value="NZ_BAAAPW010000005.1"/>
</dbReference>
<feature type="transmembrane region" description="Helical" evidence="6">
    <location>
        <begin position="483"/>
        <end position="503"/>
    </location>
</feature>
<dbReference type="InterPro" id="IPR011049">
    <property type="entry name" value="Serralysin-like_metalloprot_C"/>
</dbReference>
<dbReference type="PANTHER" id="PTHR43077:SF5">
    <property type="entry name" value="PHAGE INFECTION PROTEIN"/>
    <property type="match status" value="1"/>
</dbReference>
<proteinExistence type="predicted"/>
<name>A0ABN2UT47_9MICO</name>
<comment type="caution">
    <text evidence="7">The sequence shown here is derived from an EMBL/GenBank/DDBJ whole genome shotgun (WGS) entry which is preliminary data.</text>
</comment>
<dbReference type="Gene3D" id="1.10.287.950">
    <property type="entry name" value="Methyl-accepting chemotaxis protein"/>
    <property type="match status" value="2"/>
</dbReference>
<dbReference type="InterPro" id="IPR051328">
    <property type="entry name" value="T7SS_ABC-Transporter"/>
</dbReference>
<keyword evidence="4 6" id="KW-0472">Membrane</keyword>
<reference evidence="7 8" key="1">
    <citation type="journal article" date="2019" name="Int. J. Syst. Evol. Microbiol.">
        <title>The Global Catalogue of Microorganisms (GCM) 10K type strain sequencing project: providing services to taxonomists for standard genome sequencing and annotation.</title>
        <authorList>
            <consortium name="The Broad Institute Genomics Platform"/>
            <consortium name="The Broad Institute Genome Sequencing Center for Infectious Disease"/>
            <person name="Wu L."/>
            <person name="Ma J."/>
        </authorList>
    </citation>
    <scope>NUCLEOTIDE SEQUENCE [LARGE SCALE GENOMIC DNA]</scope>
    <source>
        <strain evidence="7 8">JCM 15672</strain>
    </source>
</reference>
<accession>A0ABN2UT47</accession>
<evidence type="ECO:0000256" key="5">
    <source>
        <dbReference type="SAM" id="MobiDB-lite"/>
    </source>
</evidence>
<dbReference type="NCBIfam" id="TIGR03057">
    <property type="entry name" value="xxxLxxG_by_4"/>
    <property type="match status" value="1"/>
</dbReference>
<dbReference type="InterPro" id="IPR023908">
    <property type="entry name" value="xxxLxxG_rpt"/>
</dbReference>
<dbReference type="EMBL" id="BAAAPW010000005">
    <property type="protein sequence ID" value="GAA2042340.1"/>
    <property type="molecule type" value="Genomic_DNA"/>
</dbReference>
<evidence type="ECO:0000256" key="2">
    <source>
        <dbReference type="ARBA" id="ARBA00022692"/>
    </source>
</evidence>
<evidence type="ECO:0000256" key="6">
    <source>
        <dbReference type="SAM" id="Phobius"/>
    </source>
</evidence>
<protein>
    <recommendedName>
        <fullName evidence="9">YhgE/Pip domain-containing protein</fullName>
    </recommendedName>
</protein>
<organism evidence="7 8">
    <name type="scientific">Agromyces tropicus</name>
    <dbReference type="NCBI Taxonomy" id="555371"/>
    <lineage>
        <taxon>Bacteria</taxon>
        <taxon>Bacillati</taxon>
        <taxon>Actinomycetota</taxon>
        <taxon>Actinomycetes</taxon>
        <taxon>Micrococcales</taxon>
        <taxon>Microbacteriaceae</taxon>
        <taxon>Agromyces</taxon>
    </lineage>
</organism>
<evidence type="ECO:0000256" key="1">
    <source>
        <dbReference type="ARBA" id="ARBA00004141"/>
    </source>
</evidence>
<evidence type="ECO:0000313" key="7">
    <source>
        <dbReference type="EMBL" id="GAA2042340.1"/>
    </source>
</evidence>
<feature type="compositionally biased region" description="Low complexity" evidence="5">
    <location>
        <begin position="91"/>
        <end position="102"/>
    </location>
</feature>
<evidence type="ECO:0000256" key="3">
    <source>
        <dbReference type="ARBA" id="ARBA00022989"/>
    </source>
</evidence>
<gene>
    <name evidence="7" type="ORF">GCM10009819_30920</name>
</gene>
<dbReference type="SUPFAM" id="SSF101967">
    <property type="entry name" value="Adhesin YadA, collagen-binding domain"/>
    <property type="match status" value="1"/>
</dbReference>
<feature type="transmembrane region" description="Helical" evidence="6">
    <location>
        <begin position="545"/>
        <end position="566"/>
    </location>
</feature>
<keyword evidence="8" id="KW-1185">Reference proteome</keyword>
<feature type="compositionally biased region" description="Low complexity" evidence="5">
    <location>
        <begin position="370"/>
        <end position="382"/>
    </location>
</feature>
<evidence type="ECO:0008006" key="9">
    <source>
        <dbReference type="Google" id="ProtNLM"/>
    </source>
</evidence>
<keyword evidence="2 6" id="KW-0812">Transmembrane</keyword>